<dbReference type="PANTHER" id="PTHR15109:SF2">
    <property type="entry name" value="PROTEIN FAM193A"/>
    <property type="match status" value="1"/>
</dbReference>
<feature type="domain" description="FAM193 C-terminal" evidence="5">
    <location>
        <begin position="1128"/>
        <end position="1183"/>
    </location>
</feature>
<dbReference type="GeneTree" id="ENSGT00390000000973"/>
<feature type="compositionally biased region" description="Basic and acidic residues" evidence="4">
    <location>
        <begin position="844"/>
        <end position="869"/>
    </location>
</feature>
<sequence length="1185" mass="133695">MRHSHNHYFVLMPCPHYSCHFVLCQIPQSHHILTGTHSTSSKFQMCPLVQKGWQPLLWPLVFPFFNIKRMLGVTHDSCSEDTYSNLLQQYHQLEQEMGQVAETWLEYQKRIDDYVDEQVTVRTKEPFLKEDWEAFRKRHFIEQLNGSKAISGENNFTDTMRHLLSSRLSISDCPNCNFRHRCTCDDCSLSHILMCGIMDSPATDDVHSNQLPLQIDSAPDYLSQMHLRSISSGSSGSSSSSPFTDQQLDRQRLILADNSSGSPFNTENEDISAVSEKPDIYCINHYDNAEAVRNMNGIHRLLTDGVKNMALKAESPQQSSNTSSSSSVADAEEADEENGGNLPRAQEGDLMLGTNVRRKDEAKTDSSLSSYSIQQIDQEPACCECHVCKQEISGPSSSDTEVKCLPAGHQFRMPEKPAHPALHLYPHIHGQIPLHTIPHLPPPLIHPSLYTASPFAQNKALVQNNGNNQQALSTPFQDNIYPNGFGSTTDWKSSKFLSIWESEVMNEKNWNASTSLQEELPGETLSELIPNVLPITSRNEGMVITESKKRENILKKKCLYHCQDASFMDTKKVVMATSSATSSVSCTATTVQSSNNQFKVSSKRSSSLGDVFHNISSEDHRCSALAAPQNPTNFVPLPFLSPVVLPPASAPHLPSPNASSFSRVTTTAPSFVDSHSGLYPMTVPPLSTTESLISAPSSVCSDPDCEGHHCENSRVYNHQQYDGEESQDEDSCSEHSSSTSTSTNQKEGKYCDCCYCEFFGHGGPPAAPTSRNYAEMREKLRLRLTKKKEGQPRQPELIQDRESVVDHRKVEDLLQFINSPETKPVSSSRTAKRARHKQKKLKEKAHTETKAREKEHHQLLEQQQQEDRGAQQLQELQDIKKKKKERTSTNCQQVQVHTQNCQVRMKPSPDIPENIQNEFLDEIETSSESLSKHADHVEQGQVYEKCFDPSKPINGRDSKLLFNTEMTVKSHEPLSLLLNIMHHHTEDNNKEQITQINDLFSQRLKKSSKATDIQTPPKIKNKINSKIKVAELQSLAVSKKEEKKVSTNKAKQINPVTKSPFVRGSLFPNEQLHNKLLLQESPQPKGKSKKNKKKKSDKGNSSIGKRFLLWRRIPGKMEDSAHQSYLIDDVFLPKDVDLDSVEMDETEREVEHFKRFCLDSARQTRQRLSINWSNFSLKKATFAVH</sequence>
<keyword evidence="7" id="KW-1185">Reference proteome</keyword>
<keyword evidence="2" id="KW-0597">Phosphoprotein</keyword>
<organism evidence="6 7">
    <name type="scientific">Podarcis muralis</name>
    <name type="common">Wall lizard</name>
    <name type="synonym">Lacerta muralis</name>
    <dbReference type="NCBI Taxonomy" id="64176"/>
    <lineage>
        <taxon>Eukaryota</taxon>
        <taxon>Metazoa</taxon>
        <taxon>Chordata</taxon>
        <taxon>Craniata</taxon>
        <taxon>Vertebrata</taxon>
        <taxon>Euteleostomi</taxon>
        <taxon>Lepidosauria</taxon>
        <taxon>Squamata</taxon>
        <taxon>Bifurcata</taxon>
        <taxon>Unidentata</taxon>
        <taxon>Episquamata</taxon>
        <taxon>Laterata</taxon>
        <taxon>Lacertibaenia</taxon>
        <taxon>Lacertidae</taxon>
        <taxon>Podarcis</taxon>
    </lineage>
</organism>
<dbReference type="PANTHER" id="PTHR15109">
    <property type="entry name" value="AGAP004327-PA"/>
    <property type="match status" value="1"/>
</dbReference>
<feature type="compositionally biased region" description="Acidic residues" evidence="4">
    <location>
        <begin position="722"/>
        <end position="731"/>
    </location>
</feature>
<gene>
    <name evidence="6" type="primary">FAM193A</name>
</gene>
<dbReference type="InterPro" id="IPR029717">
    <property type="entry name" value="FAM193"/>
</dbReference>
<dbReference type="Pfam" id="PF15914">
    <property type="entry name" value="FAM193_C"/>
    <property type="match status" value="1"/>
</dbReference>
<evidence type="ECO:0000256" key="3">
    <source>
        <dbReference type="ARBA" id="ARBA00023054"/>
    </source>
</evidence>
<feature type="compositionally biased region" description="Low complexity" evidence="4">
    <location>
        <begin position="313"/>
        <end position="329"/>
    </location>
</feature>
<reference evidence="6 7" key="1">
    <citation type="journal article" date="2019" name="Proc. Natl. Acad. Sci. U.S.A.">
        <title>Regulatory changes in pterin and carotenoid genes underlie balanced color polymorphisms in the wall lizard.</title>
        <authorList>
            <person name="Andrade P."/>
            <person name="Pinho C."/>
            <person name="Perez I de Lanuza G."/>
            <person name="Afonso S."/>
            <person name="Brejcha J."/>
            <person name="Rubin C.J."/>
            <person name="Wallerman O."/>
            <person name="Pereira P."/>
            <person name="Sabatino S.J."/>
            <person name="Bellati A."/>
            <person name="Pellitteri-Rosa D."/>
            <person name="Bosakova Z."/>
            <person name="Bunikis I."/>
            <person name="Carretero M.A."/>
            <person name="Feiner N."/>
            <person name="Marsik P."/>
            <person name="Pauperio F."/>
            <person name="Salvi D."/>
            <person name="Soler L."/>
            <person name="While G.M."/>
            <person name="Uller T."/>
            <person name="Font E."/>
            <person name="Andersson L."/>
            <person name="Carneiro M."/>
        </authorList>
    </citation>
    <scope>NUCLEOTIDE SEQUENCE</scope>
</reference>
<feature type="compositionally biased region" description="Basic residues" evidence="4">
    <location>
        <begin position="1086"/>
        <end position="1096"/>
    </location>
</feature>
<evidence type="ECO:0000256" key="2">
    <source>
        <dbReference type="ARBA" id="ARBA00022553"/>
    </source>
</evidence>
<feature type="compositionally biased region" description="Low complexity" evidence="4">
    <location>
        <begin position="734"/>
        <end position="743"/>
    </location>
</feature>
<evidence type="ECO:0000256" key="4">
    <source>
        <dbReference type="SAM" id="MobiDB-lite"/>
    </source>
</evidence>
<evidence type="ECO:0000313" key="7">
    <source>
        <dbReference type="Proteomes" id="UP000472272"/>
    </source>
</evidence>
<accession>A0A670K2P4</accession>
<dbReference type="Ensembl" id="ENSPMRT00000032244.1">
    <property type="protein sequence ID" value="ENSPMRP00000030410.1"/>
    <property type="gene ID" value="ENSPMRG00000019547.1"/>
</dbReference>
<protein>
    <submittedName>
        <fullName evidence="6">Family with sequence similarity 193 member A</fullName>
    </submittedName>
</protein>
<comment type="similarity">
    <text evidence="1">Belongs to the FAM193 family.</text>
</comment>
<feature type="region of interest" description="Disordered" evidence="4">
    <location>
        <begin position="1076"/>
        <end position="1101"/>
    </location>
</feature>
<reference evidence="6" key="2">
    <citation type="submission" date="2025-08" db="UniProtKB">
        <authorList>
            <consortium name="Ensembl"/>
        </authorList>
    </citation>
    <scope>IDENTIFICATION</scope>
</reference>
<evidence type="ECO:0000256" key="1">
    <source>
        <dbReference type="ARBA" id="ARBA00009689"/>
    </source>
</evidence>
<evidence type="ECO:0000313" key="6">
    <source>
        <dbReference type="Ensembl" id="ENSPMRP00000030410.1"/>
    </source>
</evidence>
<feature type="region of interest" description="Disordered" evidence="4">
    <location>
        <begin position="312"/>
        <end position="371"/>
    </location>
</feature>
<feature type="compositionally biased region" description="Polar residues" evidence="4">
    <location>
        <begin position="816"/>
        <end position="829"/>
    </location>
</feature>
<evidence type="ECO:0000259" key="5">
    <source>
        <dbReference type="Pfam" id="PF15914"/>
    </source>
</evidence>
<name>A0A670K2P4_PODMU</name>
<dbReference type="OMA" id="XALPPAP"/>
<dbReference type="Proteomes" id="UP000472272">
    <property type="component" value="Chromosome 7"/>
</dbReference>
<feature type="compositionally biased region" description="Basic residues" evidence="4">
    <location>
        <begin position="830"/>
        <end position="843"/>
    </location>
</feature>
<feature type="region of interest" description="Disordered" evidence="4">
    <location>
        <begin position="720"/>
        <end position="747"/>
    </location>
</feature>
<dbReference type="AlphaFoldDB" id="A0A670K2P4"/>
<proteinExistence type="inferred from homology"/>
<feature type="region of interest" description="Disordered" evidence="4">
    <location>
        <begin position="816"/>
        <end position="870"/>
    </location>
</feature>
<keyword evidence="3" id="KW-0175">Coiled coil</keyword>
<dbReference type="InterPro" id="IPR031802">
    <property type="entry name" value="FAM193_C"/>
</dbReference>
<reference evidence="6" key="3">
    <citation type="submission" date="2025-09" db="UniProtKB">
        <authorList>
            <consortium name="Ensembl"/>
        </authorList>
    </citation>
    <scope>IDENTIFICATION</scope>
</reference>